<gene>
    <name evidence="1" type="ORF">GGE46_006188</name>
    <name evidence="2" type="ORF">GGE57_006172</name>
</gene>
<dbReference type="AlphaFoldDB" id="A0A7W6VHZ6"/>
<dbReference type="Proteomes" id="UP000557344">
    <property type="component" value="Unassembled WGS sequence"/>
</dbReference>
<dbReference type="EMBL" id="JACIID010000030">
    <property type="protein sequence ID" value="MBB4539378.1"/>
    <property type="molecule type" value="Genomic_DNA"/>
</dbReference>
<organism evidence="1 4">
    <name type="scientific">Rhizobium etli</name>
    <dbReference type="NCBI Taxonomy" id="29449"/>
    <lineage>
        <taxon>Bacteria</taxon>
        <taxon>Pseudomonadati</taxon>
        <taxon>Pseudomonadota</taxon>
        <taxon>Alphaproteobacteria</taxon>
        <taxon>Hyphomicrobiales</taxon>
        <taxon>Rhizobiaceae</taxon>
        <taxon>Rhizobium/Agrobacterium group</taxon>
        <taxon>Rhizobium</taxon>
    </lineage>
</organism>
<protein>
    <submittedName>
        <fullName evidence="1">Uncharacterized protein</fullName>
    </submittedName>
</protein>
<comment type="caution">
    <text evidence="1">The sequence shown here is derived from an EMBL/GenBank/DDBJ whole genome shotgun (WGS) entry which is preliminary data.</text>
</comment>
<dbReference type="EMBL" id="JACIHU010000030">
    <property type="protein sequence ID" value="MBB4483562.1"/>
    <property type="molecule type" value="Genomic_DNA"/>
</dbReference>
<evidence type="ECO:0000313" key="2">
    <source>
        <dbReference type="EMBL" id="MBB4539378.1"/>
    </source>
</evidence>
<reference evidence="3 4" key="1">
    <citation type="submission" date="2020-08" db="EMBL/GenBank/DDBJ databases">
        <title>Genomic Encyclopedia of Type Strains, Phase IV (KMG-V): Genome sequencing to study the core and pangenomes of soil and plant-associated prokaryotes.</title>
        <authorList>
            <person name="Whitman W."/>
        </authorList>
    </citation>
    <scope>NUCLEOTIDE SEQUENCE [LARGE SCALE GENOMIC DNA]</scope>
    <source>
        <strain evidence="1 4">SEMIA 471</strain>
        <strain evidence="2 3">SEMIA 489</strain>
    </source>
</reference>
<evidence type="ECO:0000313" key="1">
    <source>
        <dbReference type="EMBL" id="MBB4483562.1"/>
    </source>
</evidence>
<dbReference type="Proteomes" id="UP000523431">
    <property type="component" value="Unassembled WGS sequence"/>
</dbReference>
<proteinExistence type="predicted"/>
<sequence length="123" mass="13188">MLCVVKSLGKDDKTLLKGGRKPRHVLSEPSQSRNAILCVVKSLGEGDEALLEGGRKPCHASSQTLQKPGLMEWTKFLGAVDETLLEVGSKSWQARSEGLQSRGAKLCVLKSLGEDDEALLEGG</sequence>
<name>A0A7W6VHZ6_RHIET</name>
<accession>A0A7W6VHZ6</accession>
<evidence type="ECO:0000313" key="3">
    <source>
        <dbReference type="Proteomes" id="UP000523431"/>
    </source>
</evidence>
<evidence type="ECO:0000313" key="4">
    <source>
        <dbReference type="Proteomes" id="UP000557344"/>
    </source>
</evidence>
<dbReference type="RefSeq" id="WP_183844586.1">
    <property type="nucleotide sequence ID" value="NZ_JACIHU010000030.1"/>
</dbReference>